<dbReference type="GO" id="GO:0008289">
    <property type="term" value="F:lipid binding"/>
    <property type="evidence" value="ECO:0007669"/>
    <property type="project" value="UniProtKB-KW"/>
</dbReference>
<sequence length="298" mass="33139">MERKFILSCCSTVDLPYSYMQSRDIPVLFYTYVVDGQEYVDDMGRDPEALPRFYRFLEAGKLPQTSQINVGTYLDFFEAQLEKGDLLHIAFTSGQSGSVHNAVAAAKLLQEKYPDKKLVVIDSLCSSSGYGLLVDAAADLRDSGATLEETARWVLENRNKVHHQFFSSNMTQFRRTGRVSGAAAMVATIMNICPIMRLDDKGAIKAYSKVRGKKKAVETTVNVMEQHAQGGRDYDQRCFVCHSQCPEDAALLITALEERFPHLKGKIRLCDIGTIIGSHSGPGTVAVFFLGDERPTMD</sequence>
<evidence type="ECO:0008006" key="4">
    <source>
        <dbReference type="Google" id="ProtNLM"/>
    </source>
</evidence>
<protein>
    <recommendedName>
        <fullName evidence="4">DegV family protein</fullName>
    </recommendedName>
</protein>
<dbReference type="InterPro" id="IPR050270">
    <property type="entry name" value="DegV_domain_contain"/>
</dbReference>
<evidence type="ECO:0000313" key="3">
    <source>
        <dbReference type="Proteomes" id="UP000681035"/>
    </source>
</evidence>
<evidence type="ECO:0000256" key="1">
    <source>
        <dbReference type="ARBA" id="ARBA00023121"/>
    </source>
</evidence>
<dbReference type="EMBL" id="AP023418">
    <property type="protein sequence ID" value="BCK81410.1"/>
    <property type="molecule type" value="Genomic_DNA"/>
</dbReference>
<name>A0A810Q0E2_9FIRM</name>
<gene>
    <name evidence="2" type="ORF">MM50RIKEN_11730</name>
</gene>
<dbReference type="PROSITE" id="PS51482">
    <property type="entry name" value="DEGV"/>
    <property type="match status" value="1"/>
</dbReference>
<dbReference type="NCBIfam" id="TIGR00762">
    <property type="entry name" value="DegV"/>
    <property type="match status" value="1"/>
</dbReference>
<dbReference type="RefSeq" id="WP_213542146.1">
    <property type="nucleotide sequence ID" value="NZ_AP023418.1"/>
</dbReference>
<dbReference type="PANTHER" id="PTHR33434:SF2">
    <property type="entry name" value="FATTY ACID-BINDING PROTEIN TM_1468"/>
    <property type="match status" value="1"/>
</dbReference>
<dbReference type="Gene3D" id="2.20.28.50">
    <property type="entry name" value="degv family protein"/>
    <property type="match status" value="1"/>
</dbReference>
<keyword evidence="1" id="KW-0446">Lipid-binding</keyword>
<dbReference type="Proteomes" id="UP000681035">
    <property type="component" value="Chromosome"/>
</dbReference>
<organism evidence="2 3">
    <name type="scientific">Vescimonas coprocola</name>
    <dbReference type="NCBI Taxonomy" id="2714355"/>
    <lineage>
        <taxon>Bacteria</taxon>
        <taxon>Bacillati</taxon>
        <taxon>Bacillota</taxon>
        <taxon>Clostridia</taxon>
        <taxon>Eubacteriales</taxon>
        <taxon>Oscillospiraceae</taxon>
        <taxon>Vescimonas</taxon>
    </lineage>
</organism>
<accession>A0A810Q0E2</accession>
<dbReference type="SUPFAM" id="SSF82549">
    <property type="entry name" value="DAK1/DegV-like"/>
    <property type="match status" value="1"/>
</dbReference>
<dbReference type="Pfam" id="PF02645">
    <property type="entry name" value="DegV"/>
    <property type="match status" value="1"/>
</dbReference>
<proteinExistence type="predicted"/>
<dbReference type="Gene3D" id="3.30.1180.10">
    <property type="match status" value="1"/>
</dbReference>
<evidence type="ECO:0000313" key="2">
    <source>
        <dbReference type="EMBL" id="BCK81410.1"/>
    </source>
</evidence>
<dbReference type="KEGG" id="vcop:MM50RIKEN_11730"/>
<dbReference type="InterPro" id="IPR043168">
    <property type="entry name" value="DegV_C"/>
</dbReference>
<keyword evidence="3" id="KW-1185">Reference proteome</keyword>
<dbReference type="PANTHER" id="PTHR33434">
    <property type="entry name" value="DEGV DOMAIN-CONTAINING PROTEIN DR_1986-RELATED"/>
    <property type="match status" value="1"/>
</dbReference>
<dbReference type="Gene3D" id="3.40.50.10440">
    <property type="entry name" value="Dihydroxyacetone kinase, domain 1"/>
    <property type="match status" value="1"/>
</dbReference>
<dbReference type="InterPro" id="IPR003797">
    <property type="entry name" value="DegV"/>
</dbReference>
<reference evidence="2" key="1">
    <citation type="submission" date="2020-09" db="EMBL/GenBank/DDBJ databases">
        <title>New species isolated from human feces.</title>
        <authorList>
            <person name="Kitahara M."/>
            <person name="Shigeno Y."/>
            <person name="Shime M."/>
            <person name="Matsumoto Y."/>
            <person name="Nakamura S."/>
            <person name="Motooka D."/>
            <person name="Fukuoka S."/>
            <person name="Nishikawa H."/>
            <person name="Benno Y."/>
        </authorList>
    </citation>
    <scope>NUCLEOTIDE SEQUENCE</scope>
    <source>
        <strain evidence="2">MM50</strain>
    </source>
</reference>
<dbReference type="AlphaFoldDB" id="A0A810Q0E2"/>